<reference evidence="5" key="2">
    <citation type="submission" date="2021-04" db="EMBL/GenBank/DDBJ databases">
        <authorList>
            <person name="Gilroy R."/>
        </authorList>
    </citation>
    <scope>NUCLEOTIDE SEQUENCE</scope>
    <source>
        <strain evidence="5">CHK32-1732</strain>
    </source>
</reference>
<reference evidence="5" key="1">
    <citation type="journal article" date="2021" name="PeerJ">
        <title>Extensive microbial diversity within the chicken gut microbiome revealed by metagenomics and culture.</title>
        <authorList>
            <person name="Gilroy R."/>
            <person name="Ravi A."/>
            <person name="Getino M."/>
            <person name="Pursley I."/>
            <person name="Horton D.L."/>
            <person name="Alikhan N.F."/>
            <person name="Baker D."/>
            <person name="Gharbi K."/>
            <person name="Hall N."/>
            <person name="Watson M."/>
            <person name="Adriaenssens E.M."/>
            <person name="Foster-Nyarko E."/>
            <person name="Jarju S."/>
            <person name="Secka A."/>
            <person name="Antonio M."/>
            <person name="Oren A."/>
            <person name="Chaudhuri R.R."/>
            <person name="La Ragione R."/>
            <person name="Hildebrand F."/>
            <person name="Pallen M.J."/>
        </authorList>
    </citation>
    <scope>NUCLEOTIDE SEQUENCE</scope>
    <source>
        <strain evidence="5">CHK32-1732</strain>
    </source>
</reference>
<dbReference type="InterPro" id="IPR018060">
    <property type="entry name" value="HTH_AraC"/>
</dbReference>
<dbReference type="InterPro" id="IPR018062">
    <property type="entry name" value="HTH_AraC-typ_CS"/>
</dbReference>
<dbReference type="Pfam" id="PF12833">
    <property type="entry name" value="HTH_18"/>
    <property type="match status" value="1"/>
</dbReference>
<sequence length="296" mass="32041">MSSWTNATPATTPQGVILRQSVLDSAIDRLLASPAPQLTDWVELYWGFAWDTPHTIPGSLVPQFAVNLTFEDNVGRTDATSSVLFTGVPEARFDADLTGRGHVVGVKLLPGTFTALTGLDSSVLTGRTVPAADVLPDNRNAALPSALTEFTEVAGTPPVYGDDSQVGALDDLLRAVVPDRVPEDCVRARTALQDATLPEVVRVDQLAERHGVTVRTLQRLFDRWIGVSPKQVITRLRLQDAVAALDQASRSARPEPLVDIAIRLGFFDQAHLTREFTRVVGVPPTRYLSDLTENGS</sequence>
<evidence type="ECO:0000259" key="4">
    <source>
        <dbReference type="PROSITE" id="PS01124"/>
    </source>
</evidence>
<dbReference type="GO" id="GO:0043565">
    <property type="term" value="F:sequence-specific DNA binding"/>
    <property type="evidence" value="ECO:0007669"/>
    <property type="project" value="InterPro"/>
</dbReference>
<dbReference type="Gene3D" id="1.10.10.60">
    <property type="entry name" value="Homeodomain-like"/>
    <property type="match status" value="1"/>
</dbReference>
<feature type="domain" description="HTH araC/xylS-type" evidence="4">
    <location>
        <begin position="186"/>
        <end position="290"/>
    </location>
</feature>
<dbReference type="SUPFAM" id="SSF46689">
    <property type="entry name" value="Homeodomain-like"/>
    <property type="match status" value="1"/>
</dbReference>
<dbReference type="Pfam" id="PF20240">
    <property type="entry name" value="DUF6597"/>
    <property type="match status" value="1"/>
</dbReference>
<dbReference type="SMART" id="SM00342">
    <property type="entry name" value="HTH_ARAC"/>
    <property type="match status" value="1"/>
</dbReference>
<keyword evidence="2" id="KW-0238">DNA-binding</keyword>
<evidence type="ECO:0000256" key="3">
    <source>
        <dbReference type="ARBA" id="ARBA00023163"/>
    </source>
</evidence>
<dbReference type="PROSITE" id="PS00041">
    <property type="entry name" value="HTH_ARAC_FAMILY_1"/>
    <property type="match status" value="1"/>
</dbReference>
<dbReference type="PANTHER" id="PTHR46796">
    <property type="entry name" value="HTH-TYPE TRANSCRIPTIONAL ACTIVATOR RHAS-RELATED"/>
    <property type="match status" value="1"/>
</dbReference>
<dbReference type="Proteomes" id="UP000824190">
    <property type="component" value="Unassembled WGS sequence"/>
</dbReference>
<evidence type="ECO:0000313" key="5">
    <source>
        <dbReference type="EMBL" id="HIW91539.1"/>
    </source>
</evidence>
<keyword evidence="3" id="KW-0804">Transcription</keyword>
<dbReference type="EMBL" id="DXGC01000070">
    <property type="protein sequence ID" value="HIW91539.1"/>
    <property type="molecule type" value="Genomic_DNA"/>
</dbReference>
<name>A0A9D1RPU6_9CORY</name>
<comment type="caution">
    <text evidence="5">The sequence shown here is derived from an EMBL/GenBank/DDBJ whole genome shotgun (WGS) entry which is preliminary data.</text>
</comment>
<dbReference type="AlphaFoldDB" id="A0A9D1RPU6"/>
<dbReference type="InterPro" id="IPR050204">
    <property type="entry name" value="AraC_XylS_family_regulators"/>
</dbReference>
<dbReference type="GO" id="GO:0003700">
    <property type="term" value="F:DNA-binding transcription factor activity"/>
    <property type="evidence" value="ECO:0007669"/>
    <property type="project" value="InterPro"/>
</dbReference>
<accession>A0A9D1RPU6</accession>
<gene>
    <name evidence="5" type="ORF">H9870_07760</name>
</gene>
<evidence type="ECO:0000256" key="1">
    <source>
        <dbReference type="ARBA" id="ARBA00023015"/>
    </source>
</evidence>
<proteinExistence type="predicted"/>
<organism evidence="5 6">
    <name type="scientific">Candidatus Corynebacterium avicola</name>
    <dbReference type="NCBI Taxonomy" id="2838527"/>
    <lineage>
        <taxon>Bacteria</taxon>
        <taxon>Bacillati</taxon>
        <taxon>Actinomycetota</taxon>
        <taxon>Actinomycetes</taxon>
        <taxon>Mycobacteriales</taxon>
        <taxon>Corynebacteriaceae</taxon>
        <taxon>Corynebacterium</taxon>
    </lineage>
</organism>
<dbReference type="InterPro" id="IPR009057">
    <property type="entry name" value="Homeodomain-like_sf"/>
</dbReference>
<evidence type="ECO:0000313" key="6">
    <source>
        <dbReference type="Proteomes" id="UP000824190"/>
    </source>
</evidence>
<keyword evidence="1" id="KW-0805">Transcription regulation</keyword>
<dbReference type="PROSITE" id="PS01124">
    <property type="entry name" value="HTH_ARAC_FAMILY_2"/>
    <property type="match status" value="1"/>
</dbReference>
<protein>
    <submittedName>
        <fullName evidence="5">Helix-turn-helix transcriptional regulator</fullName>
    </submittedName>
</protein>
<dbReference type="InterPro" id="IPR046532">
    <property type="entry name" value="DUF6597"/>
</dbReference>
<evidence type="ECO:0000256" key="2">
    <source>
        <dbReference type="ARBA" id="ARBA00023125"/>
    </source>
</evidence>